<dbReference type="EMBL" id="FMVJ01000011">
    <property type="protein sequence ID" value="SCZ02664.1"/>
    <property type="molecule type" value="Genomic_DNA"/>
</dbReference>
<dbReference type="GO" id="GO:0016788">
    <property type="term" value="F:hydrolase activity, acting on ester bonds"/>
    <property type="evidence" value="ECO:0007669"/>
    <property type="project" value="UniProtKB-ARBA"/>
</dbReference>
<dbReference type="SUPFAM" id="SSF52266">
    <property type="entry name" value="SGNH hydrolase"/>
    <property type="match status" value="1"/>
</dbReference>
<dbReference type="Pfam" id="PF04311">
    <property type="entry name" value="DUF459"/>
    <property type="match status" value="1"/>
</dbReference>
<evidence type="ECO:0008006" key="4">
    <source>
        <dbReference type="Google" id="ProtNLM"/>
    </source>
</evidence>
<evidence type="ECO:0000313" key="2">
    <source>
        <dbReference type="EMBL" id="SCZ02664.1"/>
    </source>
</evidence>
<sequence>MGGPEPSMEPPMSVPIMPVLTILRLLALALLLAFGSGAPAVAQYYYPQQPQRGAQPNPRAYPPGYYPGKLVQPAQPQQGFSLRRFFGAPEEPPPPARKPVAKPRKAPAAPAPVARSEKPKVNPNTHIVVFGDSLAEFARQGLDAVYAEDQDVAVVSKIRNGSNVVRSDPAEWPNFIKSTLDSGQKATVAVVMLGLSDRQSLQDGEDRVELRSDRWKELYTQRIDGILNTFKERGIPVVWISLPPMKSSRLSEDLLDMNSVYQESVLRNGGAYVDIFPGFVDDENRYTSFGPDVDGEPARLRAEDGVSFTKAGARKIAHFADVEIKKILEAGRTGTPVAAVPADGQPVDIEAAIPAPPDPAVPVALPAKPLVGPVLPLTRQDVTPGGTLVSSPPKLTGDHAYTVQRALRTGIAPGARPGRADDFRWPRS</sequence>
<dbReference type="InterPro" id="IPR036514">
    <property type="entry name" value="SGNH_hydro_sf"/>
</dbReference>
<feature type="region of interest" description="Disordered" evidence="1">
    <location>
        <begin position="84"/>
        <end position="120"/>
    </location>
</feature>
<dbReference type="Proteomes" id="UP000199569">
    <property type="component" value="Unassembled WGS sequence"/>
</dbReference>
<dbReference type="InterPro" id="IPR007407">
    <property type="entry name" value="DUF459"/>
</dbReference>
<proteinExistence type="predicted"/>
<dbReference type="AlphaFoldDB" id="A0A1G5KQN9"/>
<keyword evidence="3" id="KW-1185">Reference proteome</keyword>
<accession>A0A1G5KQN9</accession>
<gene>
    <name evidence="2" type="ORF">SAMN02927923_03504</name>
</gene>
<organism evidence="2 3">
    <name type="scientific">Microvirga guangxiensis</name>
    <dbReference type="NCBI Taxonomy" id="549386"/>
    <lineage>
        <taxon>Bacteria</taxon>
        <taxon>Pseudomonadati</taxon>
        <taxon>Pseudomonadota</taxon>
        <taxon>Alphaproteobacteria</taxon>
        <taxon>Hyphomicrobiales</taxon>
        <taxon>Methylobacteriaceae</taxon>
        <taxon>Microvirga</taxon>
    </lineage>
</organism>
<evidence type="ECO:0000313" key="3">
    <source>
        <dbReference type="Proteomes" id="UP000199569"/>
    </source>
</evidence>
<reference evidence="2 3" key="1">
    <citation type="submission" date="2016-10" db="EMBL/GenBank/DDBJ databases">
        <authorList>
            <person name="de Groot N.N."/>
        </authorList>
    </citation>
    <scope>NUCLEOTIDE SEQUENCE [LARGE SCALE GENOMIC DNA]</scope>
    <source>
        <strain evidence="2 3">CGMCC 1.7666</strain>
    </source>
</reference>
<name>A0A1G5KQN9_9HYPH</name>
<evidence type="ECO:0000256" key="1">
    <source>
        <dbReference type="SAM" id="MobiDB-lite"/>
    </source>
</evidence>
<protein>
    <recommendedName>
        <fullName evidence="4">SGNH hydrolase-type esterase domain-containing protein</fullName>
    </recommendedName>
</protein>
<dbReference type="Gene3D" id="3.40.50.1110">
    <property type="entry name" value="SGNH hydrolase"/>
    <property type="match status" value="1"/>
</dbReference>
<dbReference type="STRING" id="549386.SAMN02927923_03504"/>